<comment type="subcellular location">
    <subcellularLocation>
        <location evidence="1">Secreted</location>
    </subcellularLocation>
</comment>
<dbReference type="InterPro" id="IPR033906">
    <property type="entry name" value="Lipase_N"/>
</dbReference>
<comment type="similarity">
    <text evidence="2 4">Belongs to the AB hydrolase superfamily. Lipase family.</text>
</comment>
<dbReference type="GO" id="GO:0016298">
    <property type="term" value="F:lipase activity"/>
    <property type="evidence" value="ECO:0007669"/>
    <property type="project" value="InterPro"/>
</dbReference>
<proteinExistence type="inferred from homology"/>
<dbReference type="AlphaFoldDB" id="A0A8S4ET74"/>
<dbReference type="GO" id="GO:0005615">
    <property type="term" value="C:extracellular space"/>
    <property type="evidence" value="ECO:0007669"/>
    <property type="project" value="TreeGrafter"/>
</dbReference>
<evidence type="ECO:0000256" key="2">
    <source>
        <dbReference type="ARBA" id="ARBA00010701"/>
    </source>
</evidence>
<dbReference type="EMBL" id="CAJHNJ030000020">
    <property type="protein sequence ID" value="CAG9118119.1"/>
    <property type="molecule type" value="Genomic_DNA"/>
</dbReference>
<evidence type="ECO:0000313" key="7">
    <source>
        <dbReference type="EMBL" id="CAG9118119.1"/>
    </source>
</evidence>
<dbReference type="PANTHER" id="PTHR11610:SF173">
    <property type="entry name" value="LIPASE DOMAIN-CONTAINING PROTEIN-RELATED"/>
    <property type="match status" value="1"/>
</dbReference>
<reference evidence="7" key="1">
    <citation type="submission" date="2020-11" db="EMBL/GenBank/DDBJ databases">
        <authorList>
            <person name="Whiteford S."/>
        </authorList>
    </citation>
    <scope>NUCLEOTIDE SEQUENCE</scope>
</reference>
<dbReference type="PANTHER" id="PTHR11610">
    <property type="entry name" value="LIPASE"/>
    <property type="match status" value="1"/>
</dbReference>
<name>A0A8S4ET74_PLUXY</name>
<evidence type="ECO:0000256" key="4">
    <source>
        <dbReference type="RuleBase" id="RU004262"/>
    </source>
</evidence>
<feature type="domain" description="Lipase" evidence="6">
    <location>
        <begin position="65"/>
        <end position="298"/>
    </location>
</feature>
<dbReference type="Pfam" id="PF00151">
    <property type="entry name" value="Lipase"/>
    <property type="match status" value="1"/>
</dbReference>
<protein>
    <submittedName>
        <fullName evidence="7">(diamondback moth) hypothetical protein</fullName>
    </submittedName>
</protein>
<feature type="signal peptide" evidence="5">
    <location>
        <begin position="1"/>
        <end position="16"/>
    </location>
</feature>
<gene>
    <name evidence="7" type="ORF">PLXY2_LOCUS6413</name>
</gene>
<keyword evidence="5" id="KW-0732">Signal</keyword>
<evidence type="ECO:0000256" key="5">
    <source>
        <dbReference type="SAM" id="SignalP"/>
    </source>
</evidence>
<dbReference type="GO" id="GO:0017171">
    <property type="term" value="F:serine hydrolase activity"/>
    <property type="evidence" value="ECO:0007669"/>
    <property type="project" value="TreeGrafter"/>
</dbReference>
<dbReference type="SUPFAM" id="SSF53474">
    <property type="entry name" value="alpha/beta-Hydrolases"/>
    <property type="match status" value="1"/>
</dbReference>
<dbReference type="InterPro" id="IPR029058">
    <property type="entry name" value="AB_hydrolase_fold"/>
</dbReference>
<dbReference type="CDD" id="cd00707">
    <property type="entry name" value="Pancreat_lipase_like"/>
    <property type="match status" value="1"/>
</dbReference>
<dbReference type="Proteomes" id="UP000653454">
    <property type="component" value="Unassembled WGS sequence"/>
</dbReference>
<sequence>MKSFLVIISIISVCSAGLVVPPARSAEDGDRYFYFAADGASELEVVDSQDPVDEEYIAQYVRNPANNQYWMFTRANPSDPQTLVLEDDDSVRLSNFDPSRATVVLAHGWNGHGGNEMNLLLTEAFLHDADVNVLVVDWSRLANRGYTTAKAGVAEVGRGLGRFLQWLSRHGLEYERTHLVGFSLGAHLVGNAARETGSLIGRITGLDPAGPLWGSDRNRLSSSDAAYVEVIHTSSVLGYTDPLGHADFYPNGGTSMPGCWVSSCSHSRAYMYMSSSVKNRHLMANECGSYRDASRDRCDGDLYPMGNSDMDKNGSGIFRVNTGRNYPY</sequence>
<keyword evidence="3" id="KW-0964">Secreted</keyword>
<dbReference type="GO" id="GO:0016042">
    <property type="term" value="P:lipid catabolic process"/>
    <property type="evidence" value="ECO:0007669"/>
    <property type="project" value="TreeGrafter"/>
</dbReference>
<dbReference type="InterPro" id="IPR000734">
    <property type="entry name" value="TAG_lipase"/>
</dbReference>
<dbReference type="InterPro" id="IPR013818">
    <property type="entry name" value="Lipase"/>
</dbReference>
<accession>A0A8S4ET74</accession>
<evidence type="ECO:0000256" key="3">
    <source>
        <dbReference type="ARBA" id="ARBA00022525"/>
    </source>
</evidence>
<evidence type="ECO:0000259" key="6">
    <source>
        <dbReference type="Pfam" id="PF00151"/>
    </source>
</evidence>
<comment type="caution">
    <text evidence="7">The sequence shown here is derived from an EMBL/GenBank/DDBJ whole genome shotgun (WGS) entry which is preliminary data.</text>
</comment>
<organism evidence="7 8">
    <name type="scientific">Plutella xylostella</name>
    <name type="common">Diamondback moth</name>
    <name type="synonym">Plutella maculipennis</name>
    <dbReference type="NCBI Taxonomy" id="51655"/>
    <lineage>
        <taxon>Eukaryota</taxon>
        <taxon>Metazoa</taxon>
        <taxon>Ecdysozoa</taxon>
        <taxon>Arthropoda</taxon>
        <taxon>Hexapoda</taxon>
        <taxon>Insecta</taxon>
        <taxon>Pterygota</taxon>
        <taxon>Neoptera</taxon>
        <taxon>Endopterygota</taxon>
        <taxon>Lepidoptera</taxon>
        <taxon>Glossata</taxon>
        <taxon>Ditrysia</taxon>
        <taxon>Yponomeutoidea</taxon>
        <taxon>Plutellidae</taxon>
        <taxon>Plutella</taxon>
    </lineage>
</organism>
<evidence type="ECO:0000256" key="1">
    <source>
        <dbReference type="ARBA" id="ARBA00004613"/>
    </source>
</evidence>
<keyword evidence="8" id="KW-1185">Reference proteome</keyword>
<feature type="chain" id="PRO_5035739932" evidence="5">
    <location>
        <begin position="17"/>
        <end position="328"/>
    </location>
</feature>
<evidence type="ECO:0000313" key="8">
    <source>
        <dbReference type="Proteomes" id="UP000653454"/>
    </source>
</evidence>
<dbReference type="PRINTS" id="PR00821">
    <property type="entry name" value="TAGLIPASE"/>
</dbReference>
<dbReference type="Gene3D" id="3.40.50.1820">
    <property type="entry name" value="alpha/beta hydrolase"/>
    <property type="match status" value="1"/>
</dbReference>